<dbReference type="PANTHER" id="PTHR13009">
    <property type="entry name" value="HEAT SHOCK PROTEIN 90 HSP90 CO-CHAPERONE AHA-1"/>
    <property type="match status" value="1"/>
</dbReference>
<dbReference type="AlphaFoldDB" id="A0A7R8X7H1"/>
<dbReference type="Gene3D" id="3.30.530.20">
    <property type="match status" value="1"/>
</dbReference>
<dbReference type="InterPro" id="IPR013538">
    <property type="entry name" value="ASHA1/2-like_C"/>
</dbReference>
<dbReference type="OrthoDB" id="567237at2759"/>
<dbReference type="Proteomes" id="UP000677054">
    <property type="component" value="Unassembled WGS sequence"/>
</dbReference>
<reference evidence="3" key="1">
    <citation type="submission" date="2020-11" db="EMBL/GenBank/DDBJ databases">
        <authorList>
            <person name="Tran Van P."/>
        </authorList>
    </citation>
    <scope>NUCLEOTIDE SEQUENCE</scope>
</reference>
<dbReference type="InterPro" id="IPR023393">
    <property type="entry name" value="START-like_dom_sf"/>
</dbReference>
<dbReference type="SUPFAM" id="SSF55961">
    <property type="entry name" value="Bet v1-like"/>
    <property type="match status" value="1"/>
</dbReference>
<evidence type="ECO:0000259" key="2">
    <source>
        <dbReference type="SMART" id="SM01000"/>
    </source>
</evidence>
<comment type="similarity">
    <text evidence="1">Belongs to the AHA1 family.</text>
</comment>
<dbReference type="SUPFAM" id="SSF103111">
    <property type="entry name" value="Activator of Hsp90 ATPase, Aha1"/>
    <property type="match status" value="1"/>
</dbReference>
<evidence type="ECO:0000256" key="1">
    <source>
        <dbReference type="ARBA" id="ARBA00006817"/>
    </source>
</evidence>
<dbReference type="GO" id="GO:0006457">
    <property type="term" value="P:protein folding"/>
    <property type="evidence" value="ECO:0007669"/>
    <property type="project" value="TreeGrafter"/>
</dbReference>
<dbReference type="Pfam" id="PF09229">
    <property type="entry name" value="Aha1_N"/>
    <property type="match status" value="1"/>
</dbReference>
<dbReference type="InterPro" id="IPR036338">
    <property type="entry name" value="Aha1"/>
</dbReference>
<dbReference type="Pfam" id="PF08327">
    <property type="entry name" value="AHSA1"/>
    <property type="match status" value="1"/>
</dbReference>
<sequence length="333" mass="37661">MAKWGQGDPRWIVEERPDATNVNNWHWTEKNASGWSTEKLRSLLVGMIVEDPHIGVCKITDIEKCEGEASANNRKAKVILFYEWDLKLKWEGKANGSDFQVLGKIDIPNLSDENEPGDVDVSVRIKSSGPESEKLKGMMRTKGAQLIREQLSKYIKDFQEDLLEFPILEISAVNAGTQEHAKNTSQMERLEIGGVRINIGDLELQVNLKCTAEEIYRVLTLKEMVEAFTRGPAIMDSEATKGSKFAILGGNISGEYLDLIPAKKVVQSWRFKSWPEEHYSTVTMKLKQLESSTDVLIKQTGVPIIDLERTKDGWTHHYFDAIKRTFGFGAFLL</sequence>
<dbReference type="EMBL" id="LR900127">
    <property type="protein sequence ID" value="CAD7244314.1"/>
    <property type="molecule type" value="Genomic_DNA"/>
</dbReference>
<dbReference type="EMBL" id="CAJPEV010000610">
    <property type="protein sequence ID" value="CAG0886910.1"/>
    <property type="molecule type" value="Genomic_DNA"/>
</dbReference>
<dbReference type="GO" id="GO:0005829">
    <property type="term" value="C:cytosol"/>
    <property type="evidence" value="ECO:0007669"/>
    <property type="project" value="TreeGrafter"/>
</dbReference>
<accession>A0A7R8X7H1</accession>
<gene>
    <name evidence="3" type="ORF">DSTB1V02_LOCUS4213</name>
</gene>
<dbReference type="CDD" id="cd08892">
    <property type="entry name" value="SRPBCC_Aha1"/>
    <property type="match status" value="1"/>
</dbReference>
<dbReference type="SMART" id="SM01000">
    <property type="entry name" value="Aha1_N"/>
    <property type="match status" value="1"/>
</dbReference>
<keyword evidence="4" id="KW-1185">Reference proteome</keyword>
<dbReference type="PANTHER" id="PTHR13009:SF22">
    <property type="entry name" value="LD43819P"/>
    <property type="match status" value="1"/>
</dbReference>
<dbReference type="GO" id="GO:0051087">
    <property type="term" value="F:protein-folding chaperone binding"/>
    <property type="evidence" value="ECO:0007669"/>
    <property type="project" value="InterPro"/>
</dbReference>
<dbReference type="Gene3D" id="3.15.10.20">
    <property type="entry name" value="Activator of Hsp90 ATPase Aha1, N-terminal domain"/>
    <property type="match status" value="1"/>
</dbReference>
<organism evidence="3">
    <name type="scientific">Darwinula stevensoni</name>
    <dbReference type="NCBI Taxonomy" id="69355"/>
    <lineage>
        <taxon>Eukaryota</taxon>
        <taxon>Metazoa</taxon>
        <taxon>Ecdysozoa</taxon>
        <taxon>Arthropoda</taxon>
        <taxon>Crustacea</taxon>
        <taxon>Oligostraca</taxon>
        <taxon>Ostracoda</taxon>
        <taxon>Podocopa</taxon>
        <taxon>Podocopida</taxon>
        <taxon>Darwinulocopina</taxon>
        <taxon>Darwinuloidea</taxon>
        <taxon>Darwinulidae</taxon>
        <taxon>Darwinula</taxon>
    </lineage>
</organism>
<evidence type="ECO:0000313" key="3">
    <source>
        <dbReference type="EMBL" id="CAD7244314.1"/>
    </source>
</evidence>
<dbReference type="GO" id="GO:0001671">
    <property type="term" value="F:ATPase activator activity"/>
    <property type="evidence" value="ECO:0007669"/>
    <property type="project" value="InterPro"/>
</dbReference>
<evidence type="ECO:0000313" key="4">
    <source>
        <dbReference type="Proteomes" id="UP000677054"/>
    </source>
</evidence>
<protein>
    <recommendedName>
        <fullName evidence="2">Activator of Hsp90 ATPase AHSA1-like N-terminal domain-containing protein</fullName>
    </recommendedName>
</protein>
<dbReference type="InterPro" id="IPR015310">
    <property type="entry name" value="AHSA1-like_N"/>
</dbReference>
<proteinExistence type="inferred from homology"/>
<feature type="domain" description="Activator of Hsp90 ATPase AHSA1-like N-terminal" evidence="2">
    <location>
        <begin position="29"/>
        <end position="159"/>
    </location>
</feature>
<name>A0A7R8X7H1_9CRUS</name>